<dbReference type="GO" id="GO:0005829">
    <property type="term" value="C:cytosol"/>
    <property type="evidence" value="ECO:0007669"/>
    <property type="project" value="TreeGrafter"/>
</dbReference>
<dbReference type="EMBL" id="JACJUD010000005">
    <property type="protein sequence ID" value="MBB2496585.1"/>
    <property type="molecule type" value="Genomic_DNA"/>
</dbReference>
<dbReference type="RefSeq" id="WP_183090117.1">
    <property type="nucleotide sequence ID" value="NZ_JACJUD010000005.1"/>
</dbReference>
<comment type="caution">
    <text evidence="1">The sequence shown here is derived from an EMBL/GenBank/DDBJ whole genome shotgun (WGS) entry which is preliminary data.</text>
</comment>
<dbReference type="InterPro" id="IPR036388">
    <property type="entry name" value="WH-like_DNA-bd_sf"/>
</dbReference>
<dbReference type="Gene3D" id="1.10.10.10">
    <property type="entry name" value="Winged helix-like DNA-binding domain superfamily/Winged helix DNA-binding domain"/>
    <property type="match status" value="1"/>
</dbReference>
<evidence type="ECO:0000313" key="2">
    <source>
        <dbReference type="Proteomes" id="UP000542720"/>
    </source>
</evidence>
<dbReference type="GO" id="GO:0003700">
    <property type="term" value="F:DNA-binding transcription factor activity"/>
    <property type="evidence" value="ECO:0007669"/>
    <property type="project" value="TreeGrafter"/>
</dbReference>
<organism evidence="1 2">
    <name type="scientific">Aquipseudomonas ullengensis</name>
    <dbReference type="NCBI Taxonomy" id="2759166"/>
    <lineage>
        <taxon>Bacteria</taxon>
        <taxon>Pseudomonadati</taxon>
        <taxon>Pseudomonadota</taxon>
        <taxon>Gammaproteobacteria</taxon>
        <taxon>Pseudomonadales</taxon>
        <taxon>Pseudomonadaceae</taxon>
        <taxon>Aquipseudomonas</taxon>
    </lineage>
</organism>
<dbReference type="Pfam" id="PF02082">
    <property type="entry name" value="Rrf2"/>
    <property type="match status" value="1"/>
</dbReference>
<accession>A0A7W4LNT6</accession>
<dbReference type="PANTHER" id="PTHR33221">
    <property type="entry name" value="WINGED HELIX-TURN-HELIX TRANSCRIPTIONAL REGULATOR, RRF2 FAMILY"/>
    <property type="match status" value="1"/>
</dbReference>
<dbReference type="InterPro" id="IPR000944">
    <property type="entry name" value="Tscrpt_reg_Rrf2"/>
</dbReference>
<dbReference type="InterPro" id="IPR036390">
    <property type="entry name" value="WH_DNA-bd_sf"/>
</dbReference>
<evidence type="ECO:0000313" key="1">
    <source>
        <dbReference type="EMBL" id="MBB2496585.1"/>
    </source>
</evidence>
<dbReference type="PROSITE" id="PS51197">
    <property type="entry name" value="HTH_RRF2_2"/>
    <property type="match status" value="1"/>
</dbReference>
<name>A0A7W4LNT6_9GAMM</name>
<dbReference type="PANTHER" id="PTHR33221:SF13">
    <property type="entry name" value="TRANSCRIPTIONAL REGULATOR-RELATED"/>
    <property type="match status" value="1"/>
</dbReference>
<reference evidence="1 2" key="1">
    <citation type="submission" date="2020-08" db="EMBL/GenBank/DDBJ databases">
        <authorList>
            <person name="Kim C.M."/>
        </authorList>
    </citation>
    <scope>NUCLEOTIDE SEQUENCE [LARGE SCALE GENOMIC DNA]</scope>
    <source>
        <strain evidence="1 2">UL070</strain>
    </source>
</reference>
<proteinExistence type="predicted"/>
<protein>
    <submittedName>
        <fullName evidence="1">Rrf2 family transcriptional regulator</fullName>
    </submittedName>
</protein>
<dbReference type="NCBIfam" id="TIGR00738">
    <property type="entry name" value="rrf2_super"/>
    <property type="match status" value="1"/>
</dbReference>
<gene>
    <name evidence="1" type="ORF">H3H51_16305</name>
</gene>
<dbReference type="Proteomes" id="UP000542720">
    <property type="component" value="Unassembled WGS sequence"/>
</dbReference>
<dbReference type="AlphaFoldDB" id="A0A7W4LNT6"/>
<keyword evidence="2" id="KW-1185">Reference proteome</keyword>
<sequence length="175" mass="19169">MALYSAGVEYGIHCMLWLADDKGDTRDASVRELAEMQGVPQELLAKIFTRLAKANLVVATPGVRGGFKLARPSNEISVLDIVRAIDGAKSIFECRNIRSRCAVFDGSPPDWAMSGTCGIHTVMLTAQKRMEEALAQQTVLDLVRGFGRKAPPEFGEQVLRWWDEQREGKGSSAAS</sequence>
<dbReference type="SUPFAM" id="SSF46785">
    <property type="entry name" value="Winged helix' DNA-binding domain"/>
    <property type="match status" value="1"/>
</dbReference>